<protein>
    <submittedName>
        <fullName evidence="1">Uncharacterized protein</fullName>
    </submittedName>
</protein>
<reference evidence="2" key="1">
    <citation type="journal article" date="2019" name="Int. J. Syst. Evol. Microbiol.">
        <title>The Global Catalogue of Microorganisms (GCM) 10K type strain sequencing project: providing services to taxonomists for standard genome sequencing and annotation.</title>
        <authorList>
            <consortium name="The Broad Institute Genomics Platform"/>
            <consortium name="The Broad Institute Genome Sequencing Center for Infectious Disease"/>
            <person name="Wu L."/>
            <person name="Ma J."/>
        </authorList>
    </citation>
    <scope>NUCLEOTIDE SEQUENCE [LARGE SCALE GENOMIC DNA]</scope>
    <source>
        <strain evidence="2">JCM 17027</strain>
    </source>
</reference>
<organism evidence="1 2">
    <name type="scientific">Streptomyces marokkonensis</name>
    <dbReference type="NCBI Taxonomy" id="324855"/>
    <lineage>
        <taxon>Bacteria</taxon>
        <taxon>Bacillati</taxon>
        <taxon>Actinomycetota</taxon>
        <taxon>Actinomycetes</taxon>
        <taxon>Kitasatosporales</taxon>
        <taxon>Streptomycetaceae</taxon>
        <taxon>Streptomyces</taxon>
    </lineage>
</organism>
<keyword evidence="2" id="KW-1185">Reference proteome</keyword>
<evidence type="ECO:0000313" key="1">
    <source>
        <dbReference type="EMBL" id="GAA3963269.1"/>
    </source>
</evidence>
<comment type="caution">
    <text evidence="1">The sequence shown here is derived from an EMBL/GenBank/DDBJ whole genome shotgun (WGS) entry which is preliminary data.</text>
</comment>
<gene>
    <name evidence="1" type="ORF">GCM10022384_14290</name>
</gene>
<accession>A0ABP7PCA6</accession>
<name>A0ABP7PCA6_9ACTN</name>
<evidence type="ECO:0000313" key="2">
    <source>
        <dbReference type="Proteomes" id="UP001500034"/>
    </source>
</evidence>
<proteinExistence type="predicted"/>
<sequence length="82" mass="8949">MVLPAIRVMRTSLSRGAGKSSYIWILSANPSNGHPNGHPNGCGPVSETETLPNVMCGTLWVIVRREGRRIVPAQRLITDQKV</sequence>
<dbReference type="Proteomes" id="UP001500034">
    <property type="component" value="Unassembled WGS sequence"/>
</dbReference>
<dbReference type="EMBL" id="BAABCQ010000018">
    <property type="protein sequence ID" value="GAA3963269.1"/>
    <property type="molecule type" value="Genomic_DNA"/>
</dbReference>